<dbReference type="Proteomes" id="UP000605568">
    <property type="component" value="Unassembled WGS sequence"/>
</dbReference>
<evidence type="ECO:0000313" key="2">
    <source>
        <dbReference type="Proteomes" id="UP000605568"/>
    </source>
</evidence>
<dbReference type="Gene3D" id="3.40.50.1820">
    <property type="entry name" value="alpha/beta hydrolase"/>
    <property type="match status" value="1"/>
</dbReference>
<evidence type="ECO:0008006" key="3">
    <source>
        <dbReference type="Google" id="ProtNLM"/>
    </source>
</evidence>
<proteinExistence type="predicted"/>
<dbReference type="InterPro" id="IPR029058">
    <property type="entry name" value="AB_hydrolase_fold"/>
</dbReference>
<reference evidence="2" key="1">
    <citation type="journal article" date="2019" name="Int. J. Syst. Evol. Microbiol.">
        <title>The Global Catalogue of Microorganisms (GCM) 10K type strain sequencing project: providing services to taxonomists for standard genome sequencing and annotation.</title>
        <authorList>
            <consortium name="The Broad Institute Genomics Platform"/>
            <consortium name="The Broad Institute Genome Sequencing Center for Infectious Disease"/>
            <person name="Wu L."/>
            <person name="Ma J."/>
        </authorList>
    </citation>
    <scope>NUCLEOTIDE SEQUENCE [LARGE SCALE GENOMIC DNA]</scope>
    <source>
        <strain evidence="2">CGMCC 4.7367</strain>
    </source>
</reference>
<evidence type="ECO:0000313" key="1">
    <source>
        <dbReference type="EMBL" id="GHH51264.1"/>
    </source>
</evidence>
<protein>
    <recommendedName>
        <fullName evidence="3">TAP-like protein</fullName>
    </recommendedName>
</protein>
<dbReference type="RefSeq" id="WP_191302835.1">
    <property type="nucleotide sequence ID" value="NZ_BNAR01000011.1"/>
</dbReference>
<accession>A0ABQ3MLM8</accession>
<name>A0ABQ3MLM8_9PSEU</name>
<dbReference type="EMBL" id="BNAR01000011">
    <property type="protein sequence ID" value="GHH51264.1"/>
    <property type="molecule type" value="Genomic_DNA"/>
</dbReference>
<dbReference type="SUPFAM" id="SSF53474">
    <property type="entry name" value="alpha/beta-Hydrolases"/>
    <property type="match status" value="1"/>
</dbReference>
<gene>
    <name evidence="1" type="ORF">GCM10017774_61400</name>
</gene>
<keyword evidence="2" id="KW-1185">Reference proteome</keyword>
<sequence>MLLLRGRHDMTFPVSLVEPSLDLIPRARAVVLDNAGHIPHVDDPDGYLHAVREFLGRVLWIFT</sequence>
<organism evidence="1 2">
    <name type="scientific">Lentzea cavernae</name>
    <dbReference type="NCBI Taxonomy" id="2020703"/>
    <lineage>
        <taxon>Bacteria</taxon>
        <taxon>Bacillati</taxon>
        <taxon>Actinomycetota</taxon>
        <taxon>Actinomycetes</taxon>
        <taxon>Pseudonocardiales</taxon>
        <taxon>Pseudonocardiaceae</taxon>
        <taxon>Lentzea</taxon>
    </lineage>
</organism>
<comment type="caution">
    <text evidence="1">The sequence shown here is derived from an EMBL/GenBank/DDBJ whole genome shotgun (WGS) entry which is preliminary data.</text>
</comment>